<evidence type="ECO:0000256" key="1">
    <source>
        <dbReference type="SAM" id="Phobius"/>
    </source>
</evidence>
<protein>
    <submittedName>
        <fullName evidence="2">Uncharacterized protein</fullName>
    </submittedName>
</protein>
<dbReference type="AlphaFoldDB" id="A0A1M5J092"/>
<evidence type="ECO:0000313" key="3">
    <source>
        <dbReference type="Proteomes" id="UP000184520"/>
    </source>
</evidence>
<feature type="transmembrane region" description="Helical" evidence="1">
    <location>
        <begin position="37"/>
        <end position="56"/>
    </location>
</feature>
<name>A0A1M5J092_9ALTE</name>
<reference evidence="3" key="1">
    <citation type="submission" date="2016-11" db="EMBL/GenBank/DDBJ databases">
        <authorList>
            <person name="Varghese N."/>
            <person name="Submissions S."/>
        </authorList>
    </citation>
    <scope>NUCLEOTIDE SEQUENCE [LARGE SCALE GENOMIC DNA]</scope>
    <source>
        <strain evidence="3">CGMCC 1.8995</strain>
    </source>
</reference>
<evidence type="ECO:0000313" key="2">
    <source>
        <dbReference type="EMBL" id="SHG33719.1"/>
    </source>
</evidence>
<accession>A0A1M5J092</accession>
<keyword evidence="1" id="KW-0812">Transmembrane</keyword>
<dbReference type="EMBL" id="FQWD01000003">
    <property type="protein sequence ID" value="SHG33719.1"/>
    <property type="molecule type" value="Genomic_DNA"/>
</dbReference>
<keyword evidence="3" id="KW-1185">Reference proteome</keyword>
<dbReference type="RefSeq" id="WP_073321459.1">
    <property type="nucleotide sequence ID" value="NZ_FQWD01000003.1"/>
</dbReference>
<keyword evidence="1" id="KW-1133">Transmembrane helix</keyword>
<keyword evidence="1" id="KW-0472">Membrane</keyword>
<proteinExistence type="predicted"/>
<gene>
    <name evidence="2" type="ORF">SAMN05216361_1876</name>
</gene>
<sequence length="62" mass="6837">MKQLHKAFIVLAFALPIAVQAFEWVPDTAVRHSLGVQAVVLCLTGTALLFVFGLFVNRALKR</sequence>
<dbReference type="Proteomes" id="UP000184520">
    <property type="component" value="Unassembled WGS sequence"/>
</dbReference>
<organism evidence="2 3">
    <name type="scientific">Marisediminitalea aggregata</name>
    <dbReference type="NCBI Taxonomy" id="634436"/>
    <lineage>
        <taxon>Bacteria</taxon>
        <taxon>Pseudomonadati</taxon>
        <taxon>Pseudomonadota</taxon>
        <taxon>Gammaproteobacteria</taxon>
        <taxon>Alteromonadales</taxon>
        <taxon>Alteromonadaceae</taxon>
        <taxon>Marisediminitalea</taxon>
    </lineage>
</organism>